<proteinExistence type="inferred from homology"/>
<keyword evidence="6" id="KW-0966">Cell projection</keyword>
<evidence type="ECO:0000313" key="6">
    <source>
        <dbReference type="EMBL" id="MBP1936662.1"/>
    </source>
</evidence>
<dbReference type="InterPro" id="IPR001029">
    <property type="entry name" value="Flagellin_N"/>
</dbReference>
<accession>A0ABS4H2A3</accession>
<name>A0ABS4H2A3_9BACL</name>
<dbReference type="Pfam" id="PF00700">
    <property type="entry name" value="Flagellin_C"/>
    <property type="match status" value="1"/>
</dbReference>
<reference evidence="6 7" key="1">
    <citation type="submission" date="2021-03" db="EMBL/GenBank/DDBJ databases">
        <title>Genomic Encyclopedia of Type Strains, Phase IV (KMG-IV): sequencing the most valuable type-strain genomes for metagenomic binning, comparative biology and taxonomic classification.</title>
        <authorList>
            <person name="Goeker M."/>
        </authorList>
    </citation>
    <scope>NUCLEOTIDE SEQUENCE [LARGE SCALE GENOMIC DNA]</scope>
    <source>
        <strain evidence="6 7">DSM 23491</strain>
    </source>
</reference>
<keyword evidence="6" id="KW-0282">Flagellum</keyword>
<dbReference type="InterPro" id="IPR046358">
    <property type="entry name" value="Flagellin_C"/>
</dbReference>
<feature type="domain" description="Flagellin N-terminal" evidence="4">
    <location>
        <begin position="9"/>
        <end position="140"/>
    </location>
</feature>
<dbReference type="RefSeq" id="WP_209847647.1">
    <property type="nucleotide sequence ID" value="NZ_CBCRVE010000003.1"/>
</dbReference>
<sequence length="299" mass="33067">MALRVTPGMMNLQMLRNINNNLIRMDKNQNILSTGMKLNKPSDDPVGITYSLRYRSDLALNDQFQKNADAATSWLNNTDTALSQVNDIVQRANELLVQGINGTNPQEGLDAINVELKQIYEQLVNVGNSQIGDKYIFNGQLTDKPPYDPATANNQDTDTAGINYQFTEGGAPIQINVTGQDVFGASTDSDNLFAILKRVQADFSAGKQSAASGELDLLKSRLIKINEARSEIGAKTNRIDLISTRLDDMKQNLTDMQTKTEDADYAETIMKMKQDESVYQASLATSAKIVQTTLLDYLR</sequence>
<dbReference type="SUPFAM" id="SSF64518">
    <property type="entry name" value="Phase 1 flagellin"/>
    <property type="match status" value="1"/>
</dbReference>
<evidence type="ECO:0000256" key="1">
    <source>
        <dbReference type="ARBA" id="ARBA00004365"/>
    </source>
</evidence>
<dbReference type="PANTHER" id="PTHR42792">
    <property type="entry name" value="FLAGELLIN"/>
    <property type="match status" value="1"/>
</dbReference>
<evidence type="ECO:0000256" key="3">
    <source>
        <dbReference type="ARBA" id="ARBA00023143"/>
    </source>
</evidence>
<comment type="caution">
    <text evidence="6">The sequence shown here is derived from an EMBL/GenBank/DDBJ whole genome shotgun (WGS) entry which is preliminary data.</text>
</comment>
<evidence type="ECO:0000256" key="2">
    <source>
        <dbReference type="ARBA" id="ARBA00005709"/>
    </source>
</evidence>
<gene>
    <name evidence="6" type="ORF">J2Z20_001543</name>
</gene>
<dbReference type="PANTHER" id="PTHR42792:SF1">
    <property type="entry name" value="FLAGELLAR HOOK-ASSOCIATED PROTEIN 3"/>
    <property type="match status" value="1"/>
</dbReference>
<dbReference type="InterPro" id="IPR013384">
    <property type="entry name" value="Flagell_FlgL"/>
</dbReference>
<dbReference type="Gene3D" id="1.20.1330.10">
    <property type="entry name" value="f41 fragment of flagellin, N-terminal domain"/>
    <property type="match status" value="1"/>
</dbReference>
<dbReference type="Pfam" id="PF00669">
    <property type="entry name" value="Flagellin_N"/>
    <property type="match status" value="1"/>
</dbReference>
<dbReference type="EMBL" id="JAGGKP010000002">
    <property type="protein sequence ID" value="MBP1936662.1"/>
    <property type="molecule type" value="Genomic_DNA"/>
</dbReference>
<keyword evidence="3" id="KW-0975">Bacterial flagellum</keyword>
<comment type="similarity">
    <text evidence="2">Belongs to the bacterial flagellin family.</text>
</comment>
<evidence type="ECO:0000259" key="4">
    <source>
        <dbReference type="Pfam" id="PF00669"/>
    </source>
</evidence>
<keyword evidence="7" id="KW-1185">Reference proteome</keyword>
<evidence type="ECO:0000313" key="7">
    <source>
        <dbReference type="Proteomes" id="UP001519273"/>
    </source>
</evidence>
<protein>
    <submittedName>
        <fullName evidence="6">Flagellar hook-associated protein 3 FlgL</fullName>
    </submittedName>
</protein>
<dbReference type="NCBIfam" id="TIGR02550">
    <property type="entry name" value="flagell_flgL"/>
    <property type="match status" value="1"/>
</dbReference>
<dbReference type="Proteomes" id="UP001519273">
    <property type="component" value="Unassembled WGS sequence"/>
</dbReference>
<keyword evidence="6" id="KW-0969">Cilium</keyword>
<dbReference type="InterPro" id="IPR001492">
    <property type="entry name" value="Flagellin"/>
</dbReference>
<organism evidence="6 7">
    <name type="scientific">Paenibacillus sediminis</name>
    <dbReference type="NCBI Taxonomy" id="664909"/>
    <lineage>
        <taxon>Bacteria</taxon>
        <taxon>Bacillati</taxon>
        <taxon>Bacillota</taxon>
        <taxon>Bacilli</taxon>
        <taxon>Bacillales</taxon>
        <taxon>Paenibacillaceae</taxon>
        <taxon>Paenibacillus</taxon>
    </lineage>
</organism>
<comment type="subcellular location">
    <subcellularLocation>
        <location evidence="1">Bacterial flagellum</location>
    </subcellularLocation>
</comment>
<dbReference type="PRINTS" id="PR00207">
    <property type="entry name" value="FLAGELLIN"/>
</dbReference>
<evidence type="ECO:0000259" key="5">
    <source>
        <dbReference type="Pfam" id="PF00700"/>
    </source>
</evidence>
<feature type="domain" description="Flagellin C-terminal" evidence="5">
    <location>
        <begin position="218"/>
        <end position="298"/>
    </location>
</feature>